<dbReference type="PANTHER" id="PTHR10434">
    <property type="entry name" value="1-ACYL-SN-GLYCEROL-3-PHOSPHATE ACYLTRANSFERASE"/>
    <property type="match status" value="1"/>
</dbReference>
<evidence type="ECO:0000256" key="2">
    <source>
        <dbReference type="ARBA" id="ARBA00023315"/>
    </source>
</evidence>
<dbReference type="EMBL" id="LZLS01000050">
    <property type="protein sequence ID" value="OBK29557.1"/>
    <property type="molecule type" value="Genomic_DNA"/>
</dbReference>
<dbReference type="SUPFAM" id="SSF69593">
    <property type="entry name" value="Glycerol-3-phosphate (1)-acyltransferase"/>
    <property type="match status" value="1"/>
</dbReference>
<dbReference type="PANTHER" id="PTHR10434:SF55">
    <property type="entry name" value="POSSIBLE ACYLTRANSFERASE"/>
    <property type="match status" value="1"/>
</dbReference>
<dbReference type="RefSeq" id="WP_065143116.1">
    <property type="nucleotide sequence ID" value="NZ_LZLS01000050.1"/>
</dbReference>
<dbReference type="GO" id="GO:0005886">
    <property type="term" value="C:plasma membrane"/>
    <property type="evidence" value="ECO:0007669"/>
    <property type="project" value="TreeGrafter"/>
</dbReference>
<dbReference type="AlphaFoldDB" id="A0A1A3PAD7"/>
<proteinExistence type="predicted"/>
<dbReference type="Pfam" id="PF01553">
    <property type="entry name" value="Acyltransferase"/>
    <property type="match status" value="1"/>
</dbReference>
<organism evidence="4 5">
    <name type="scientific">Mycobacterium asiaticum</name>
    <dbReference type="NCBI Taxonomy" id="1790"/>
    <lineage>
        <taxon>Bacteria</taxon>
        <taxon>Bacillati</taxon>
        <taxon>Actinomycetota</taxon>
        <taxon>Actinomycetes</taxon>
        <taxon>Mycobacteriales</taxon>
        <taxon>Mycobacteriaceae</taxon>
        <taxon>Mycobacterium</taxon>
    </lineage>
</organism>
<dbReference type="InterPro" id="IPR002123">
    <property type="entry name" value="Plipid/glycerol_acylTrfase"/>
</dbReference>
<dbReference type="OrthoDB" id="3210041at2"/>
<keyword evidence="1 4" id="KW-0808">Transferase</keyword>
<gene>
    <name evidence="4" type="ORF">A5634_18315</name>
</gene>
<keyword evidence="2 4" id="KW-0012">Acyltransferase</keyword>
<name>A0A1A3PAD7_MYCAS</name>
<dbReference type="CDD" id="cd07989">
    <property type="entry name" value="LPLAT_AGPAT-like"/>
    <property type="match status" value="1"/>
</dbReference>
<evidence type="ECO:0000313" key="4">
    <source>
        <dbReference type="EMBL" id="OBK29557.1"/>
    </source>
</evidence>
<dbReference type="GO" id="GO:0006654">
    <property type="term" value="P:phosphatidic acid biosynthetic process"/>
    <property type="evidence" value="ECO:0007669"/>
    <property type="project" value="TreeGrafter"/>
</dbReference>
<reference evidence="4 5" key="1">
    <citation type="submission" date="2016-06" db="EMBL/GenBank/DDBJ databases">
        <authorList>
            <person name="Kjaerup R.B."/>
            <person name="Dalgaard T.S."/>
            <person name="Juul-Madsen H.R."/>
        </authorList>
    </citation>
    <scope>NUCLEOTIDE SEQUENCE [LARGE SCALE GENOMIC DNA]</scope>
    <source>
        <strain evidence="4 5">1165133.8</strain>
    </source>
</reference>
<dbReference type="SMART" id="SM00563">
    <property type="entry name" value="PlsC"/>
    <property type="match status" value="1"/>
</dbReference>
<protein>
    <submittedName>
        <fullName evidence="4">Acyltransferase</fullName>
    </submittedName>
</protein>
<comment type="caution">
    <text evidence="4">The sequence shown here is derived from an EMBL/GenBank/DDBJ whole genome shotgun (WGS) entry which is preliminary data.</text>
</comment>
<accession>A0A1A3PAD7</accession>
<sequence length="259" mass="28202">MEPAYGTAITLARMIFRLQGLKITVTGVENLPTSGGAVVAINHTGYLDFTLAGLPAYRQGLGRKVRFMAKQEVFDHKFTGPLMRSFRHIPVDRESGAASYAAAVENLKAGELVGVYPEATISRSFEIKEFKSGAARMAVEAGVPIIPHVIWGAQRIWTKDHPKKLFRPKVPIQVIVGEPIEPTLPTAELTALLHSRMQHLLIRAQEQYGPHPAGEFWVPHRLGGGAPSLADAARLDAEEAALKAARRAERAQPTGPPEP</sequence>
<evidence type="ECO:0000313" key="5">
    <source>
        <dbReference type="Proteomes" id="UP000093928"/>
    </source>
</evidence>
<dbReference type="GO" id="GO:0003841">
    <property type="term" value="F:1-acylglycerol-3-phosphate O-acyltransferase activity"/>
    <property type="evidence" value="ECO:0007669"/>
    <property type="project" value="TreeGrafter"/>
</dbReference>
<dbReference type="Proteomes" id="UP000093928">
    <property type="component" value="Unassembled WGS sequence"/>
</dbReference>
<evidence type="ECO:0000259" key="3">
    <source>
        <dbReference type="SMART" id="SM00563"/>
    </source>
</evidence>
<feature type="domain" description="Phospholipid/glycerol acyltransferase" evidence="3">
    <location>
        <begin position="37"/>
        <end position="153"/>
    </location>
</feature>
<evidence type="ECO:0000256" key="1">
    <source>
        <dbReference type="ARBA" id="ARBA00022679"/>
    </source>
</evidence>